<evidence type="ECO:0000256" key="3">
    <source>
        <dbReference type="ARBA" id="ARBA00057009"/>
    </source>
</evidence>
<feature type="domain" description="Lipocalin/cytosolic fatty-acid binding" evidence="6">
    <location>
        <begin position="10"/>
        <end position="132"/>
    </location>
</feature>
<dbReference type="InterPro" id="IPR000463">
    <property type="entry name" value="Fatty_acid-bd"/>
</dbReference>
<proteinExistence type="inferred from homology"/>
<protein>
    <recommendedName>
        <fullName evidence="4">Fatty acid-binding protein, muscle</fullName>
    </recommendedName>
    <alternativeName>
        <fullName evidence="5">M-FABP</fullName>
    </alternativeName>
</protein>
<sequence length="135" mass="15231">MGLSDFFGIKYKLDKSEKFDEFMKALGVSMLTRKMGNAVSPVVELTENEGEYTLSSSSTFKNSVIKFKLGQEFDEDTPDGRKVKSIITQEGDNKLIHLQKGDKDSKIIREFTKDQVVMTLSVDDIVCTRTYKALS</sequence>
<dbReference type="CDD" id="cd19852">
    <property type="entry name" value="FABP_pancrustacea"/>
    <property type="match status" value="1"/>
</dbReference>
<comment type="similarity">
    <text evidence="1">Belongs to the calycin superfamily. Fatty-acid binding protein (FABP) family.</text>
</comment>
<keyword evidence="2" id="KW-0446">Lipid-binding</keyword>
<dbReference type="PANTHER" id="PTHR11955">
    <property type="entry name" value="FATTY ACID BINDING PROTEIN"/>
    <property type="match status" value="1"/>
</dbReference>
<dbReference type="FunFam" id="2.40.128.20:FF:000001">
    <property type="entry name" value="Fatty acid-binding protein, adipocyte"/>
    <property type="match status" value="1"/>
</dbReference>
<dbReference type="SUPFAM" id="SSF50814">
    <property type="entry name" value="Lipocalins"/>
    <property type="match status" value="1"/>
</dbReference>
<dbReference type="Proteomes" id="UP001152798">
    <property type="component" value="Chromosome 6"/>
</dbReference>
<evidence type="ECO:0000256" key="1">
    <source>
        <dbReference type="ARBA" id="ARBA00008390"/>
    </source>
</evidence>
<dbReference type="Pfam" id="PF00061">
    <property type="entry name" value="Lipocalin"/>
    <property type="match status" value="1"/>
</dbReference>
<dbReference type="PRINTS" id="PR00178">
    <property type="entry name" value="FATTYACIDBP"/>
</dbReference>
<evidence type="ECO:0000256" key="5">
    <source>
        <dbReference type="ARBA" id="ARBA00081149"/>
    </source>
</evidence>
<gene>
    <name evidence="7" type="ORF">NEZAVI_LOCUS14214</name>
</gene>
<evidence type="ECO:0000259" key="6">
    <source>
        <dbReference type="Pfam" id="PF00061"/>
    </source>
</evidence>
<dbReference type="AlphaFoldDB" id="A0A9P0MWI2"/>
<dbReference type="EMBL" id="OV725082">
    <property type="protein sequence ID" value="CAH1406226.1"/>
    <property type="molecule type" value="Genomic_DNA"/>
</dbReference>
<reference evidence="7" key="1">
    <citation type="submission" date="2022-01" db="EMBL/GenBank/DDBJ databases">
        <authorList>
            <person name="King R."/>
        </authorList>
    </citation>
    <scope>NUCLEOTIDE SEQUENCE</scope>
</reference>
<dbReference type="Gene3D" id="2.40.128.20">
    <property type="match status" value="1"/>
</dbReference>
<evidence type="ECO:0000313" key="8">
    <source>
        <dbReference type="Proteomes" id="UP001152798"/>
    </source>
</evidence>
<dbReference type="InterPro" id="IPR000566">
    <property type="entry name" value="Lipocln_cytosolic_FA-bd_dom"/>
</dbReference>
<dbReference type="GO" id="GO:0005504">
    <property type="term" value="F:fatty acid binding"/>
    <property type="evidence" value="ECO:0007669"/>
    <property type="project" value="UniProtKB-ARBA"/>
</dbReference>
<dbReference type="InterPro" id="IPR012674">
    <property type="entry name" value="Calycin"/>
</dbReference>
<keyword evidence="8" id="KW-1185">Reference proteome</keyword>
<organism evidence="7 8">
    <name type="scientific">Nezara viridula</name>
    <name type="common">Southern green stink bug</name>
    <name type="synonym">Cimex viridulus</name>
    <dbReference type="NCBI Taxonomy" id="85310"/>
    <lineage>
        <taxon>Eukaryota</taxon>
        <taxon>Metazoa</taxon>
        <taxon>Ecdysozoa</taxon>
        <taxon>Arthropoda</taxon>
        <taxon>Hexapoda</taxon>
        <taxon>Insecta</taxon>
        <taxon>Pterygota</taxon>
        <taxon>Neoptera</taxon>
        <taxon>Paraneoptera</taxon>
        <taxon>Hemiptera</taxon>
        <taxon>Heteroptera</taxon>
        <taxon>Panheteroptera</taxon>
        <taxon>Pentatomomorpha</taxon>
        <taxon>Pentatomoidea</taxon>
        <taxon>Pentatomidae</taxon>
        <taxon>Pentatominae</taxon>
        <taxon>Nezara</taxon>
    </lineage>
</organism>
<comment type="function">
    <text evidence="3">Binds fatty acids in a 1:1 molar ratio.</text>
</comment>
<evidence type="ECO:0000256" key="2">
    <source>
        <dbReference type="ARBA" id="ARBA00023121"/>
    </source>
</evidence>
<name>A0A9P0MWI2_NEZVI</name>
<evidence type="ECO:0000313" key="7">
    <source>
        <dbReference type="EMBL" id="CAH1406226.1"/>
    </source>
</evidence>
<dbReference type="OrthoDB" id="354351at2759"/>
<accession>A0A9P0MWI2</accession>
<evidence type="ECO:0000256" key="4">
    <source>
        <dbReference type="ARBA" id="ARBA00072951"/>
    </source>
</evidence>
<dbReference type="InterPro" id="IPR031259">
    <property type="entry name" value="ILBP"/>
</dbReference>